<name>A0A1S3XW79_TOBAC</name>
<dbReference type="KEGG" id="nta:107769486"/>
<gene>
    <name evidence="2" type="primary">LOC107769486</name>
</gene>
<dbReference type="PANTHER" id="PTHR33240:SF8">
    <property type="entry name" value="OS03G0439900 PROTEIN"/>
    <property type="match status" value="1"/>
</dbReference>
<dbReference type="Gene3D" id="3.10.10.10">
    <property type="entry name" value="HIV Type 1 Reverse Transcriptase, subunit A, domain 1"/>
    <property type="match status" value="1"/>
</dbReference>
<dbReference type="PaxDb" id="4097-A0A1S3XW79"/>
<protein>
    <submittedName>
        <fullName evidence="2">Uncharacterized protein</fullName>
    </submittedName>
</protein>
<dbReference type="OrthoDB" id="1748369at2759"/>
<feature type="compositionally biased region" description="Basic and acidic residues" evidence="1">
    <location>
        <begin position="117"/>
        <end position="140"/>
    </location>
</feature>
<accession>A0A1S3XW79</accession>
<proteinExistence type="predicted"/>
<feature type="region of interest" description="Disordered" evidence="1">
    <location>
        <begin position="113"/>
        <end position="143"/>
    </location>
</feature>
<reference evidence="2" key="1">
    <citation type="submission" date="2025-08" db="UniProtKB">
        <authorList>
            <consortium name="RefSeq"/>
        </authorList>
    </citation>
    <scope>IDENTIFICATION</scope>
</reference>
<sequence>MADKFVMAHAGAKKVDARVNDIFAIKQSLGEELRDFLARFNRVRMTLPNVFEGIAVAAFQNGLSRNGSRATRKLLSRLMKYPPTTWDEIHNAYCAEVRAYEYDLNGLTHRLTSVQADSRKDHRDNSRRDHPIPEPNREQHQPYIKMATASSLRYEEGPSRPRMVTHRNEREIVYALEKLGPKVKWTPKMRSDPNTRKSNALCEFHQERGNKMEDCIALREREHQGPPKPRSLARTINMIIGDDVSINSVKFTTTHKLKRSITRERYDELEKCIIFDKSDADNLVFPHHDALLITLRILDTDVKRIIIADESGACIIHPRPCRYARYPKGNRHAQTERRPISPPVRQVRHKYNFAINDALHEAVEKLLENGSIRESNYPQWVTNVVTVKNGSIR</sequence>
<dbReference type="RefSeq" id="XP_016444196.1">
    <property type="nucleotide sequence ID" value="XM_016588710.1"/>
</dbReference>
<evidence type="ECO:0000313" key="2">
    <source>
        <dbReference type="RefSeq" id="XP_016444196.1"/>
    </source>
</evidence>
<evidence type="ECO:0000256" key="1">
    <source>
        <dbReference type="SAM" id="MobiDB-lite"/>
    </source>
</evidence>
<dbReference type="PANTHER" id="PTHR33240">
    <property type="entry name" value="OS08G0508500 PROTEIN"/>
    <property type="match status" value="1"/>
</dbReference>
<organism evidence="2">
    <name type="scientific">Nicotiana tabacum</name>
    <name type="common">Common tobacco</name>
    <dbReference type="NCBI Taxonomy" id="4097"/>
    <lineage>
        <taxon>Eukaryota</taxon>
        <taxon>Viridiplantae</taxon>
        <taxon>Streptophyta</taxon>
        <taxon>Embryophyta</taxon>
        <taxon>Tracheophyta</taxon>
        <taxon>Spermatophyta</taxon>
        <taxon>Magnoliopsida</taxon>
        <taxon>eudicotyledons</taxon>
        <taxon>Gunneridae</taxon>
        <taxon>Pentapetalae</taxon>
        <taxon>asterids</taxon>
        <taxon>lamiids</taxon>
        <taxon>Solanales</taxon>
        <taxon>Solanaceae</taxon>
        <taxon>Nicotianoideae</taxon>
        <taxon>Nicotianeae</taxon>
        <taxon>Nicotiana</taxon>
    </lineage>
</organism>
<dbReference type="AlphaFoldDB" id="A0A1S3XW79"/>